<comment type="caution">
    <text evidence="3">The sequence shown here is derived from an EMBL/GenBank/DDBJ whole genome shotgun (WGS) entry which is preliminary data.</text>
</comment>
<protein>
    <submittedName>
        <fullName evidence="3">Uncharacterized protein</fullName>
    </submittedName>
</protein>
<feature type="region of interest" description="Disordered" evidence="1">
    <location>
        <begin position="62"/>
        <end position="97"/>
    </location>
</feature>
<keyword evidence="2" id="KW-1133">Transmembrane helix</keyword>
<gene>
    <name evidence="3" type="ORF">EJ04DRAFT_72784</name>
</gene>
<sequence>MNAFKPDLKSRHIYGLKYLYTATMMLIKLCGQITLRFLLVLFSRISHSCSGSKIKLTTKAKSKNYTHGGTGNRTFAGAATTRRHTTRPYHPSFLQES</sequence>
<reference evidence="3" key="1">
    <citation type="journal article" date="2020" name="Stud. Mycol.">
        <title>101 Dothideomycetes genomes: a test case for predicting lifestyles and emergence of pathogens.</title>
        <authorList>
            <person name="Haridas S."/>
            <person name="Albert R."/>
            <person name="Binder M."/>
            <person name="Bloem J."/>
            <person name="Labutti K."/>
            <person name="Salamov A."/>
            <person name="Andreopoulos B."/>
            <person name="Baker S."/>
            <person name="Barry K."/>
            <person name="Bills G."/>
            <person name="Bluhm B."/>
            <person name="Cannon C."/>
            <person name="Castanera R."/>
            <person name="Culley D."/>
            <person name="Daum C."/>
            <person name="Ezra D."/>
            <person name="Gonzalez J."/>
            <person name="Henrissat B."/>
            <person name="Kuo A."/>
            <person name="Liang C."/>
            <person name="Lipzen A."/>
            <person name="Lutzoni F."/>
            <person name="Magnuson J."/>
            <person name="Mondo S."/>
            <person name="Nolan M."/>
            <person name="Ohm R."/>
            <person name="Pangilinan J."/>
            <person name="Park H.-J."/>
            <person name="Ramirez L."/>
            <person name="Alfaro M."/>
            <person name="Sun H."/>
            <person name="Tritt A."/>
            <person name="Yoshinaga Y."/>
            <person name="Zwiers L.-H."/>
            <person name="Turgeon B."/>
            <person name="Goodwin S."/>
            <person name="Spatafora J."/>
            <person name="Crous P."/>
            <person name="Grigoriev I."/>
        </authorList>
    </citation>
    <scope>NUCLEOTIDE SEQUENCE</scope>
    <source>
        <strain evidence="3">CBS 125425</strain>
    </source>
</reference>
<accession>A0A9P4R7L1</accession>
<evidence type="ECO:0000313" key="4">
    <source>
        <dbReference type="Proteomes" id="UP000799444"/>
    </source>
</evidence>
<dbReference type="EMBL" id="ML996111">
    <property type="protein sequence ID" value="KAF2738184.1"/>
    <property type="molecule type" value="Genomic_DNA"/>
</dbReference>
<evidence type="ECO:0000256" key="2">
    <source>
        <dbReference type="SAM" id="Phobius"/>
    </source>
</evidence>
<evidence type="ECO:0000313" key="3">
    <source>
        <dbReference type="EMBL" id="KAF2738184.1"/>
    </source>
</evidence>
<keyword evidence="4" id="KW-1185">Reference proteome</keyword>
<dbReference type="AlphaFoldDB" id="A0A9P4R7L1"/>
<dbReference type="Proteomes" id="UP000799444">
    <property type="component" value="Unassembled WGS sequence"/>
</dbReference>
<feature type="transmembrane region" description="Helical" evidence="2">
    <location>
        <begin position="20"/>
        <end position="42"/>
    </location>
</feature>
<proteinExistence type="predicted"/>
<organism evidence="3 4">
    <name type="scientific">Polyplosphaeria fusca</name>
    <dbReference type="NCBI Taxonomy" id="682080"/>
    <lineage>
        <taxon>Eukaryota</taxon>
        <taxon>Fungi</taxon>
        <taxon>Dikarya</taxon>
        <taxon>Ascomycota</taxon>
        <taxon>Pezizomycotina</taxon>
        <taxon>Dothideomycetes</taxon>
        <taxon>Pleosporomycetidae</taxon>
        <taxon>Pleosporales</taxon>
        <taxon>Tetraplosphaeriaceae</taxon>
        <taxon>Polyplosphaeria</taxon>
    </lineage>
</organism>
<evidence type="ECO:0000256" key="1">
    <source>
        <dbReference type="SAM" id="MobiDB-lite"/>
    </source>
</evidence>
<name>A0A9P4R7L1_9PLEO</name>
<keyword evidence="2" id="KW-0472">Membrane</keyword>
<keyword evidence="2" id="KW-0812">Transmembrane</keyword>